<feature type="domain" description="CBS" evidence="3">
    <location>
        <begin position="46"/>
        <end position="103"/>
    </location>
</feature>
<dbReference type="InterPro" id="IPR046342">
    <property type="entry name" value="CBS_dom_sf"/>
</dbReference>
<evidence type="ECO:0000313" key="5">
    <source>
        <dbReference type="Proteomes" id="UP001357485"/>
    </source>
</evidence>
<evidence type="ECO:0000256" key="1">
    <source>
        <dbReference type="PROSITE-ProRule" id="PRU00703"/>
    </source>
</evidence>
<dbReference type="SMART" id="SM00116">
    <property type="entry name" value="CBS"/>
    <property type="match status" value="1"/>
</dbReference>
<proteinExistence type="predicted"/>
<dbReference type="EMBL" id="JAVRRA010002804">
    <property type="protein sequence ID" value="KAK5277185.1"/>
    <property type="molecule type" value="Genomic_DNA"/>
</dbReference>
<comment type="caution">
    <text evidence="4">The sequence shown here is derived from an EMBL/GenBank/DDBJ whole genome shotgun (WGS) entry which is preliminary data.</text>
</comment>
<name>A0ABR0M268_9PEZI</name>
<reference evidence="4 5" key="1">
    <citation type="submission" date="2023-08" db="EMBL/GenBank/DDBJ databases">
        <title>Black Yeasts Isolated from many extreme environments.</title>
        <authorList>
            <person name="Coleine C."/>
            <person name="Stajich J.E."/>
            <person name="Selbmann L."/>
        </authorList>
    </citation>
    <scope>NUCLEOTIDE SEQUENCE [LARGE SCALE GENOMIC DNA]</scope>
    <source>
        <strain evidence="4 5">CCFEE 536</strain>
    </source>
</reference>
<protein>
    <submittedName>
        <fullName evidence="4">Cystathionine beta-synthase</fullName>
        <ecNumber evidence="4">4.2.1.22</ecNumber>
    </submittedName>
</protein>
<feature type="non-terminal residue" evidence="4">
    <location>
        <position position="173"/>
    </location>
</feature>
<feature type="compositionally biased region" description="Basic and acidic residues" evidence="2">
    <location>
        <begin position="145"/>
        <end position="157"/>
    </location>
</feature>
<dbReference type="PROSITE" id="PS51371">
    <property type="entry name" value="CBS"/>
    <property type="match status" value="1"/>
</dbReference>
<keyword evidence="4" id="KW-0456">Lyase</keyword>
<dbReference type="InterPro" id="IPR000644">
    <property type="entry name" value="CBS_dom"/>
</dbReference>
<feature type="non-terminal residue" evidence="4">
    <location>
        <position position="1"/>
    </location>
</feature>
<feature type="region of interest" description="Disordered" evidence="2">
    <location>
        <begin position="1"/>
        <end position="34"/>
    </location>
</feature>
<dbReference type="PANTHER" id="PTHR42115">
    <property type="entry name" value="BETA-SYNTHASE (BETA-THIONASE), PUTATIVE (AFU_ORTHOLOGUE AFUA_3G08420)-RELATED"/>
    <property type="match status" value="1"/>
</dbReference>
<gene>
    <name evidence="4" type="primary">CYS4_2</name>
    <name evidence="4" type="ORF">LTR16_010125</name>
</gene>
<dbReference type="SUPFAM" id="SSF54631">
    <property type="entry name" value="CBS-domain pair"/>
    <property type="match status" value="1"/>
</dbReference>
<keyword evidence="5" id="KW-1185">Reference proteome</keyword>
<dbReference type="Gene3D" id="3.10.580.10">
    <property type="entry name" value="CBS-domain"/>
    <property type="match status" value="1"/>
</dbReference>
<evidence type="ECO:0000259" key="3">
    <source>
        <dbReference type="PROSITE" id="PS51371"/>
    </source>
</evidence>
<dbReference type="PANTHER" id="PTHR42115:SF1">
    <property type="entry name" value="BETA-SYNTHASE (BETA-THIONASE), PUTATIVE (AFU_ORTHOLOGUE AFUA_3G08420)-RELATED"/>
    <property type="match status" value="1"/>
</dbReference>
<sequence length="173" mass="18758">FVDDDWLAANDLLPPSPPITAPSSPALKANGSSKDRFQRATIRDLRLKPVTTVLANSPCADAIETMRDKGFDQLPVSSPSSNKLVGLVTLGNLLSYLSSGRATATSPVSDVMFDFTKLGEVVTDPKAISLNTPTEKKQHATTGEGESHPKRKEFVDITRDTPLSALSRFFEWN</sequence>
<dbReference type="Proteomes" id="UP001357485">
    <property type="component" value="Unassembled WGS sequence"/>
</dbReference>
<dbReference type="Pfam" id="PF00571">
    <property type="entry name" value="CBS"/>
    <property type="match status" value="1"/>
</dbReference>
<accession>A0ABR0M268</accession>
<dbReference type="GO" id="GO:0004122">
    <property type="term" value="F:cystathionine beta-synthase activity"/>
    <property type="evidence" value="ECO:0007669"/>
    <property type="project" value="UniProtKB-EC"/>
</dbReference>
<keyword evidence="1" id="KW-0129">CBS domain</keyword>
<dbReference type="EC" id="4.2.1.22" evidence="4"/>
<feature type="region of interest" description="Disordered" evidence="2">
    <location>
        <begin position="126"/>
        <end position="157"/>
    </location>
</feature>
<organism evidence="4 5">
    <name type="scientific">Cryomyces antarcticus</name>
    <dbReference type="NCBI Taxonomy" id="329879"/>
    <lineage>
        <taxon>Eukaryota</taxon>
        <taxon>Fungi</taxon>
        <taxon>Dikarya</taxon>
        <taxon>Ascomycota</taxon>
        <taxon>Pezizomycotina</taxon>
        <taxon>Dothideomycetes</taxon>
        <taxon>Dothideomycetes incertae sedis</taxon>
        <taxon>Cryomyces</taxon>
    </lineage>
</organism>
<evidence type="ECO:0000256" key="2">
    <source>
        <dbReference type="SAM" id="MobiDB-lite"/>
    </source>
</evidence>
<evidence type="ECO:0000313" key="4">
    <source>
        <dbReference type="EMBL" id="KAK5277185.1"/>
    </source>
</evidence>